<feature type="domain" description="Fibronectin type-III" evidence="5">
    <location>
        <begin position="1499"/>
        <end position="1593"/>
    </location>
</feature>
<feature type="compositionally biased region" description="Basic and acidic residues" evidence="3">
    <location>
        <begin position="166"/>
        <end position="184"/>
    </location>
</feature>
<dbReference type="EMBL" id="CADCXU010016560">
    <property type="protein sequence ID" value="CAB0005588.1"/>
    <property type="molecule type" value="Genomic_DNA"/>
</dbReference>
<evidence type="ECO:0000313" key="7">
    <source>
        <dbReference type="Proteomes" id="UP000479000"/>
    </source>
</evidence>
<dbReference type="FunFam" id="2.60.40.10:FF:000051">
    <property type="entry name" value="Uncharacterized protein, isoform J"/>
    <property type="match status" value="3"/>
</dbReference>
<feature type="region of interest" description="Disordered" evidence="3">
    <location>
        <begin position="3708"/>
        <end position="3762"/>
    </location>
</feature>
<dbReference type="SMART" id="SM00060">
    <property type="entry name" value="FN3"/>
    <property type="match status" value="22"/>
</dbReference>
<dbReference type="SUPFAM" id="SSF48726">
    <property type="entry name" value="Immunoglobulin"/>
    <property type="match status" value="12"/>
</dbReference>
<dbReference type="FunFam" id="2.60.40.10:FF:000160">
    <property type="entry name" value="Titin a"/>
    <property type="match status" value="1"/>
</dbReference>
<feature type="domain" description="Fibronectin type-III" evidence="5">
    <location>
        <begin position="2891"/>
        <end position="2986"/>
    </location>
</feature>
<dbReference type="OrthoDB" id="504170at2759"/>
<dbReference type="CDD" id="cd00063">
    <property type="entry name" value="FN3"/>
    <property type="match status" value="21"/>
</dbReference>
<feature type="region of interest" description="Disordered" evidence="3">
    <location>
        <begin position="2571"/>
        <end position="2603"/>
    </location>
</feature>
<feature type="compositionally biased region" description="Basic and acidic residues" evidence="3">
    <location>
        <begin position="1784"/>
        <end position="1799"/>
    </location>
</feature>
<dbReference type="FunFam" id="2.60.40.10:FF:000056">
    <property type="entry name" value="twitchin isoform X4"/>
    <property type="match status" value="9"/>
</dbReference>
<gene>
    <name evidence="6" type="ORF">NTEN_LOCUS11065</name>
</gene>
<dbReference type="GO" id="GO:0030154">
    <property type="term" value="P:cell differentiation"/>
    <property type="evidence" value="ECO:0007669"/>
    <property type="project" value="UniProtKB-ARBA"/>
</dbReference>
<feature type="domain" description="Fibronectin type-III" evidence="5">
    <location>
        <begin position="1795"/>
        <end position="1890"/>
    </location>
</feature>
<feature type="compositionally biased region" description="Basic and acidic residues" evidence="3">
    <location>
        <begin position="2583"/>
        <end position="2592"/>
    </location>
</feature>
<protein>
    <recommendedName>
        <fullName evidence="8">Twitchin</fullName>
    </recommendedName>
</protein>
<dbReference type="FunFam" id="2.60.40.10:FF:000567">
    <property type="entry name" value="Uncharacterized protein, isoform G"/>
    <property type="match status" value="5"/>
</dbReference>
<dbReference type="FunFam" id="2.60.40.10:FF:000003">
    <property type="entry name" value="Titin isoform E"/>
    <property type="match status" value="1"/>
</dbReference>
<dbReference type="PANTHER" id="PTHR14340">
    <property type="entry name" value="MICROFIBRIL-ASSOCIATED GLYCOPROTEIN 3"/>
    <property type="match status" value="1"/>
</dbReference>
<proteinExistence type="predicted"/>
<dbReference type="SMART" id="SM00408">
    <property type="entry name" value="IGc2"/>
    <property type="match status" value="10"/>
</dbReference>
<keyword evidence="1" id="KW-0677">Repeat</keyword>
<feature type="domain" description="Fibronectin type-III" evidence="5">
    <location>
        <begin position="2593"/>
        <end position="2686"/>
    </location>
</feature>
<dbReference type="Proteomes" id="UP000479000">
    <property type="component" value="Unassembled WGS sequence"/>
</dbReference>
<feature type="compositionally biased region" description="Polar residues" evidence="3">
    <location>
        <begin position="3716"/>
        <end position="3734"/>
    </location>
</feature>
<dbReference type="FunFam" id="2.60.40.10:FF:002083">
    <property type="entry name" value="Protein CBR-UNC-22"/>
    <property type="match status" value="2"/>
</dbReference>
<dbReference type="InterPro" id="IPR003961">
    <property type="entry name" value="FN3_dom"/>
</dbReference>
<name>A0A6H5GRZ8_9HEMI</name>
<feature type="domain" description="Fibronectin type-III" evidence="5">
    <location>
        <begin position="3464"/>
        <end position="3557"/>
    </location>
</feature>
<feature type="domain" description="Fibronectin type-III" evidence="5">
    <location>
        <begin position="2292"/>
        <end position="2392"/>
    </location>
</feature>
<organism evidence="6 7">
    <name type="scientific">Nesidiocoris tenuis</name>
    <dbReference type="NCBI Taxonomy" id="355587"/>
    <lineage>
        <taxon>Eukaryota</taxon>
        <taxon>Metazoa</taxon>
        <taxon>Ecdysozoa</taxon>
        <taxon>Arthropoda</taxon>
        <taxon>Hexapoda</taxon>
        <taxon>Insecta</taxon>
        <taxon>Pterygota</taxon>
        <taxon>Neoptera</taxon>
        <taxon>Paraneoptera</taxon>
        <taxon>Hemiptera</taxon>
        <taxon>Heteroptera</taxon>
        <taxon>Panheteroptera</taxon>
        <taxon>Cimicomorpha</taxon>
        <taxon>Miridae</taxon>
        <taxon>Dicyphina</taxon>
        <taxon>Nesidiocoris</taxon>
    </lineage>
</organism>
<feature type="domain" description="Fibronectin type-III" evidence="5">
    <location>
        <begin position="3094"/>
        <end position="3189"/>
    </location>
</feature>
<feature type="domain" description="Fibronectin type-III" evidence="5">
    <location>
        <begin position="1990"/>
        <end position="2084"/>
    </location>
</feature>
<dbReference type="InterPro" id="IPR013098">
    <property type="entry name" value="Ig_I-set"/>
</dbReference>
<dbReference type="GO" id="GO:0009653">
    <property type="term" value="P:anatomical structure morphogenesis"/>
    <property type="evidence" value="ECO:0007669"/>
    <property type="project" value="UniProtKB-ARBA"/>
</dbReference>
<keyword evidence="2" id="KW-0393">Immunoglobulin domain</keyword>
<dbReference type="InterPro" id="IPR003599">
    <property type="entry name" value="Ig_sub"/>
</dbReference>
<evidence type="ECO:0000259" key="4">
    <source>
        <dbReference type="PROSITE" id="PS50835"/>
    </source>
</evidence>
<dbReference type="InterPro" id="IPR036116">
    <property type="entry name" value="FN3_sf"/>
</dbReference>
<dbReference type="PROSITE" id="PS50835">
    <property type="entry name" value="IG_LIKE"/>
    <property type="match status" value="9"/>
</dbReference>
<feature type="non-terminal residue" evidence="6">
    <location>
        <position position="3847"/>
    </location>
</feature>
<sequence>MIINSHVQDLFATYKKFAPQLCHAHCLIDAEGTFSMFMIQMVYWFYINLIEHLLIHSLQIGSSKPKEQGPYYRTVLKRKDSLRSKGTIACLGNSAPLLHFEDLHSVEEKPAEKAPAEKVPAKKENKPVDKPKVEKKELKRVSIADIEKPPIDREDKTKVPSIKAPEAPKIEVIREKTPTGDSRKTSLIPGSGPSSRRGSLIPPEERGRRPSLIISDEAGKLRPGEVLDPKVRPIVGNPMLKYCLDTSATTLTRQHASGGRARPENLRQVTGRKADAWNSDLLYCSSQKKTRSQCYANLTIQLVTSLGSRMDRRSSLTKVDGTRQTPIEAKLFKDGKALPVKELEVSITEDKVVFTIRKPARGLTGKYQMKLSNGQGEDSKDVFINMQDEPSKPRNVDVHDWDKDHADLKWDKPETDGGAPITGYIIEYKEKFGKDWVEGKVIEGDVTAATIDGLKEGTQYEFRIRAVNKAGPGEPSDATKPIIAKCRFDEPARPGKPEIIDYDNTMVCLKWAKPETDGGRPITHYVVEMKDKFAADWAEVAKTENDTPEAKVEGLKEKMVYQFRVRAVNKAGLSEPSEPTDNHLCKHRHLRPRIDRESMKSVTIKAGRTYKWTVDVTGEPPPELVWSWRDNIPLTSTERIKVENVDYQTVFTIVNAIRKDTGKYTLTATNESGKDEASLELTVLGAPGRPKGPLKVSDVTANGCKLKWQKPDDDGGKPITAYQVEKLDKATGRWVPVGRTNDTEMDLKGLQEGHSYEFRVKAINDEGESEPLETESATLAKNPYDVPSKPGVPEPVDWDVDRVQLKWAPPKSTNGAPITGYIVEAKEKGSTLWDEVLTTSGPAAEGLVTGLKEGNTYQFRVKAVNKAGPSEPSEASKPHIAKARNLKPHINREKLQKVTVRNGQIVKLDVDVKGEPPPEIKWVFKSKELENTPKLKIENEDYNTKITIRETTRADSGKYTIIAENINGRDEADVEINILDKPSAPEGPLEVTDVHKEGCKLKWKPPKDDGGLPLTGYNLEKMDVTTGRWVPAGFVDPSATEHEITGLEPGKKYHFRVAAVNEEGESPPLETDTAIIAKNPFVKPRIDRSKLENLIFKAGQMIMLDIDVIGEPPPTVVWSFNGKIHLANLAGRTQPTGTKTLLTYRGRHQKKMEEHPYKMAPYIDRKNLQKKTVASGQTLKFEAAVKGEPAPTIVWTLKGEPINNNRLKIDNEEHLTSFTLQKSRRKDTGLYTVTATNDSGTDTVEVEIEVLEFDTYGTQVGGLHEGKEYQFRVKAVNAEGESEPLETLTPIIAKNPFFPPKIDRTNVKDMTIKAGQNIKLDIKVSGEPVPTKSWFLNKSRLSSGDNLSIDDDDTRTKFGIMSATRAQSGTYVLKAENFSGKDDVTMEITVIDVPGKPEGPLKVSDIHKEGCTLKWKPPEDDGGSPIDFYAIEKFDTETVFITIDVQVTDVHKEGCKLKWKRPLDDGGLPIDHYAVEKFDPTKGMWIPCGRSTEPNEPSKPEDLEATDWDKDHVDLKWAPPKTDGGSPVTEYLIEKKDKYGNWEKALTVPAGQTFATVPNLTEGESYQFQVRAVNAAGPGEASDPTPIIITKPRNLAPKIDRSTLIDVVIKAGSPFKFNVKVTGEPMPTTTWVFGSKDVTSRGPIKVTHYDYGTKISVRSTTRADSGKWKVTAENINGKDIAEVKVTVLDLPSPPNGPLKISDIHSEGAKLSWKPPDDDGGNPIEKYVVEKLDEATGRWVPAGETLGPATSLEVTGLTPMHKYKFRVRAVNKQGKSDPLTAQESIEAKNPYDEPGKPKTPIVKDYDKDFVELEWEKPEDDGGAPITGYIIEKKDRLGNIWDPCVEVPGDKLTGIVPNLIEGNQYEFRIRAVNKAGPGTPSDPTNPVTARARNLAPRIDRNAMMDIKVRAGQNFDFDVPVTGEPPPSKEWTMKGNPVISNERIRVIHEDYNTKLRVIDAKRTDSGQCTLFVKNSNGSDTVTVNITVLDVPQPPEGPLNPEDITKSSCLLSWRPPRDNGGADVSHYVVEKMDSDSLRWVPVGDCFGIKLRVENLIEGHSYNFRVKAVNKIGESLPLIGQSPITARDPFKKPDKPGSLTIAVEPHIDLLALQDLIVKVGQRINFTVPIGGSPLPKVSWDVNHRDLVTDDRIDIHTRQTETILDIPFAARTDTGEYTLTLKNELGTCKGSAHVQVLDEPDAPEKPSVIDWGEDFVEIQWNPPKSDGGSPILEYIVQKKEKGSPYWANAMSVPGAANNIDLARQENHLYMRISLPQVSPCRGCHQLTMAAVNSHVPGKPGKPQATDISKDHISLRWSPPLSNGGSPIIGYVVERRERTTGRWARLTKEPTKADTTPTEAKLHVSNSNRNDSGRYKIIATNEFGTAEGDIDVIVVSKPGPPGGPLTYPDVTHDSVSLCWHKPEDDGGSPITGYIIEMADFGVDSWKQVPGFCPNTSFTVKGLPEGKKYNFRIRAENIYGVSEPLDGKSVLVKSPFDPPDAPSQPDIVSYNPSSCNIQWNPPTNTGGRPVTGYYVEKRERGGDWVKVNNYPTPNTYFTIQGLHEGLKYEFRVCAVNEAGPGKPSKPTDPIIAKEQKRVPDTPEPPLPDRITKSSVTLSWRPPRDGGSKITGYIIQKKARGDADWSQAATIEAPSNLYTVTDLKEGAEYQFRLIAVNSVGQSNPSRPSIAVVVEEQPNKPCMDLGGVRDITVRAGEDFSIHIPYIAFPQPTASWLVNDALLTDDDKRVHKQLTPESATLIVKNSLRSDTGYYRLQLKNPHGFDSATLHVKVLDRPSPPQDLRAEEFAGDALTLYWNPPKDNGGADVSNYIIEKREKNSNTWSKGSQFDSQPRIRIQSGCCQCCRARPMEFFIGWHLVPNSSIVLISKRVLFLFFPDKPQPPQGPIDVSDITPETCNLSWRPPLDDGGSPITNYVIEKMEGAQGVWSRLSSFVRNCHYDVFGLEPNKKYMFRVRAENQYGTSDPLEMISPVMAKYPFTVPEPPGTPHVSEWEADSVTVTWTRPRYDGGSKIQGYKLEMKDNNDDATWRAVQDYLIKDTSYLVHGLALGHTFEFRVRAKNAAGFSKPSSNSAAFHLKGKMKVPGAPGTPTVEKVGKNYVDLKWDPPTSDGGSKIQGYIIEKREMGTSMWVKCNDYNVVECKFTPINLVERADYEFRVIAYNAVGRGEPSSCTTPVKICETEGGEKPEFLMPLFNHVVPYGKPFTLTCQAHGNPIPSARWLKNGREIQVGGKFRSEAHDGLFKLHFDDVSDGDEGLPGAPNGPLDVSDITKHTCTLAWKPPSYDGGLHITHYVVERKDVTSAHWICISSLCRELSFTCHGLIEGNEYNFRVMAVNDNGMGLPLEGINTIKAKAPFGPPKLNVPPRFQNIAFFNKGENIVIKIPFTGFPKPKITWYRGHEVIESGGHYAVEAKERHAILTIRDGSNIDGGAYRVVAENDQGVDSATITIQISDCPDPPRFPSISNIGTDSLALTWQAPMWDGGSNITNYLVEKRENPMTSWIRVGHTRFTGMAITGLSPGHEYSFRVYAENVYGRSLPSEDSEIVKTKGVDKKVVKKKQYEAELLLKMKPKHKLILKIKVKLKMKLISAAPRFVIKPQSAFAYEGQSVKFYCRVIAIAAPTLTWYHNNQELKQSVKFMKRYGNDDYHFVINRVKLDDRGEYIIRAENHYGYREEVVFLNVQHRKFIEQKIRPAPAVITTRTLIGGPVQKPNNPEPQTLSKALDTSGQKKYGKQLSSTSSPSRSRSTTKELILPPDDSMSKPKFVVGLKNLSINDGDQLQLSCNVVGDPEPQITWSKDGKCCGRKTTNRSQKNQTNTSLFRTDTSTSSKCWTAHWRVLKFV</sequence>
<evidence type="ECO:0000256" key="1">
    <source>
        <dbReference type="ARBA" id="ARBA00022737"/>
    </source>
</evidence>
<feature type="compositionally biased region" description="Low complexity" evidence="3">
    <location>
        <begin position="186"/>
        <end position="202"/>
    </location>
</feature>
<feature type="domain" description="Fibronectin type-III" evidence="5">
    <location>
        <begin position="392"/>
        <end position="487"/>
    </location>
</feature>
<feature type="domain" description="Fibronectin type-III" evidence="5">
    <location>
        <begin position="2493"/>
        <end position="2587"/>
    </location>
</feature>
<feature type="domain" description="Ig-like" evidence="4">
    <location>
        <begin position="1161"/>
        <end position="1249"/>
    </location>
</feature>
<feature type="domain" description="Ig-like" evidence="4">
    <location>
        <begin position="3768"/>
        <end position="3847"/>
    </location>
</feature>
<dbReference type="FunFam" id="2.60.40.10:FF:000504">
    <property type="entry name" value="Bent, isoform J"/>
    <property type="match status" value="1"/>
</dbReference>
<dbReference type="PANTHER" id="PTHR14340:SF9">
    <property type="entry name" value="FIBRONECTIN TYPE-III DOMAIN-CONTAINING PROTEIN"/>
    <property type="match status" value="1"/>
</dbReference>
<evidence type="ECO:0008006" key="8">
    <source>
        <dbReference type="Google" id="ProtNLM"/>
    </source>
</evidence>
<feature type="domain" description="Ig-like" evidence="4">
    <location>
        <begin position="592"/>
        <end position="682"/>
    </location>
</feature>
<feature type="domain" description="Fibronectin type-III" evidence="5">
    <location>
        <begin position="2992"/>
        <end position="3088"/>
    </location>
</feature>
<feature type="domain" description="Fibronectin type-III" evidence="5">
    <location>
        <begin position="3268"/>
        <end position="3362"/>
    </location>
</feature>
<feature type="domain" description="Fibronectin type-III" evidence="5">
    <location>
        <begin position="2196"/>
        <end position="2290"/>
    </location>
</feature>
<dbReference type="InterPro" id="IPR036179">
    <property type="entry name" value="Ig-like_dom_sf"/>
</dbReference>
<feature type="domain" description="Fibronectin type-III" evidence="5">
    <location>
        <begin position="2393"/>
        <end position="2487"/>
    </location>
</feature>
<reference evidence="6 7" key="1">
    <citation type="submission" date="2020-02" db="EMBL/GenBank/DDBJ databases">
        <authorList>
            <person name="Ferguson B K."/>
        </authorList>
    </citation>
    <scope>NUCLEOTIDE SEQUENCE [LARGE SCALE GENOMIC DNA]</scope>
</reference>
<feature type="domain" description="Ig-like" evidence="4">
    <location>
        <begin position="1300"/>
        <end position="1389"/>
    </location>
</feature>
<feature type="domain" description="Ig-like" evidence="4">
    <location>
        <begin position="1597"/>
        <end position="1686"/>
    </location>
</feature>
<dbReference type="PRINTS" id="PR00014">
    <property type="entry name" value="FNTYPEIII"/>
</dbReference>
<evidence type="ECO:0000256" key="2">
    <source>
        <dbReference type="ARBA" id="ARBA00023319"/>
    </source>
</evidence>
<keyword evidence="7" id="KW-1185">Reference proteome</keyword>
<feature type="compositionally biased region" description="Basic and acidic residues" evidence="3">
    <location>
        <begin position="109"/>
        <end position="158"/>
    </location>
</feature>
<feature type="region of interest" description="Disordered" evidence="3">
    <location>
        <begin position="1772"/>
        <end position="1799"/>
    </location>
</feature>
<feature type="domain" description="Fibronectin type-III" evidence="5">
    <location>
        <begin position="1201"/>
        <end position="1296"/>
    </location>
</feature>
<feature type="region of interest" description="Disordered" evidence="3">
    <location>
        <begin position="109"/>
        <end position="217"/>
    </location>
</feature>
<dbReference type="FunFam" id="2.60.40.10:FF:000031">
    <property type="entry name" value="Myosin-binding protein C, slow type"/>
    <property type="match status" value="1"/>
</dbReference>
<feature type="domain" description="Fibronectin type-III" evidence="5">
    <location>
        <begin position="985"/>
        <end position="1080"/>
    </location>
</feature>
<feature type="domain" description="Ig-like" evidence="4">
    <location>
        <begin position="3366"/>
        <end position="3455"/>
    </location>
</feature>
<dbReference type="GO" id="GO:0031672">
    <property type="term" value="C:A band"/>
    <property type="evidence" value="ECO:0007669"/>
    <property type="project" value="UniProtKB-ARBA"/>
</dbReference>
<feature type="compositionally biased region" description="Low complexity" evidence="3">
    <location>
        <begin position="3742"/>
        <end position="3751"/>
    </location>
</feature>
<feature type="domain" description="Fibronectin type-III" evidence="5">
    <location>
        <begin position="690"/>
        <end position="783"/>
    </location>
</feature>
<dbReference type="InterPro" id="IPR013783">
    <property type="entry name" value="Ig-like_fold"/>
</dbReference>
<dbReference type="FunFam" id="2.60.40.10:FF:001003">
    <property type="entry name" value="titin isoform X1"/>
    <property type="match status" value="1"/>
</dbReference>
<dbReference type="SUPFAM" id="SSF49265">
    <property type="entry name" value="Fibronectin type III"/>
    <property type="match status" value="13"/>
</dbReference>
<accession>A0A6H5GRZ8</accession>
<feature type="domain" description="Fibronectin type-III" evidence="5">
    <location>
        <begin position="786"/>
        <end position="884"/>
    </location>
</feature>
<dbReference type="Pfam" id="PF07679">
    <property type="entry name" value="I-set"/>
    <property type="match status" value="12"/>
</dbReference>
<dbReference type="FunFam" id="2.60.40.10:FF:000127">
    <property type="entry name" value="titin isoform X1"/>
    <property type="match status" value="1"/>
</dbReference>
<evidence type="ECO:0000256" key="3">
    <source>
        <dbReference type="SAM" id="MobiDB-lite"/>
    </source>
</evidence>
<evidence type="ECO:0000259" key="5">
    <source>
        <dbReference type="PROSITE" id="PS50853"/>
    </source>
</evidence>
<dbReference type="InterPro" id="IPR003598">
    <property type="entry name" value="Ig_sub2"/>
</dbReference>
<dbReference type="SMART" id="SM00409">
    <property type="entry name" value="IG"/>
    <property type="match status" value="12"/>
</dbReference>
<dbReference type="Pfam" id="PF00041">
    <property type="entry name" value="fn3"/>
    <property type="match status" value="17"/>
</dbReference>
<feature type="domain" description="Ig-like" evidence="4">
    <location>
        <begin position="888"/>
        <end position="977"/>
    </location>
</feature>
<feature type="domain" description="Ig-like" evidence="4">
    <location>
        <begin position="3598"/>
        <end position="3686"/>
    </location>
</feature>
<feature type="domain" description="Ig-like" evidence="4">
    <location>
        <begin position="3195"/>
        <end position="3284"/>
    </location>
</feature>
<dbReference type="InterPro" id="IPR007110">
    <property type="entry name" value="Ig-like_dom"/>
</dbReference>
<feature type="domain" description="Fibronectin type-III" evidence="5">
    <location>
        <begin position="493"/>
        <end position="588"/>
    </location>
</feature>
<evidence type="ECO:0000313" key="6">
    <source>
        <dbReference type="EMBL" id="CAB0005588.1"/>
    </source>
</evidence>
<dbReference type="FunFam" id="2.60.40.10:FF:000460">
    <property type="entry name" value="Bent, isoform J"/>
    <property type="match status" value="1"/>
</dbReference>
<dbReference type="FunFam" id="2.60.40.10:FF:001845">
    <property type="entry name" value="Bent, isoform H"/>
    <property type="match status" value="1"/>
</dbReference>
<dbReference type="PROSITE" id="PS50853">
    <property type="entry name" value="FN3"/>
    <property type="match status" value="20"/>
</dbReference>
<feature type="domain" description="Fibronectin type-III" evidence="5">
    <location>
        <begin position="1694"/>
        <end position="1789"/>
    </location>
</feature>
<dbReference type="Gene3D" id="2.60.40.10">
    <property type="entry name" value="Immunoglobulins"/>
    <property type="match status" value="35"/>
</dbReference>